<dbReference type="Gene3D" id="3.40.630.30">
    <property type="match status" value="1"/>
</dbReference>
<evidence type="ECO:0000313" key="2">
    <source>
        <dbReference type="EMBL" id="PTI28288.1"/>
    </source>
</evidence>
<gene>
    <name evidence="2" type="ORF">BU072_11920</name>
    <name evidence="3" type="ORF">I6J37_07155</name>
</gene>
<dbReference type="STRING" id="1167632.GCA_000286335_02457"/>
<dbReference type="Pfam" id="PF13302">
    <property type="entry name" value="Acetyltransf_3"/>
    <property type="match status" value="1"/>
</dbReference>
<dbReference type="EMBL" id="CP069486">
    <property type="protein sequence ID" value="QRO83998.1"/>
    <property type="molecule type" value="Genomic_DNA"/>
</dbReference>
<proteinExistence type="predicted"/>
<dbReference type="InterPro" id="IPR016181">
    <property type="entry name" value="Acyl_CoA_acyltransferase"/>
</dbReference>
<dbReference type="PROSITE" id="PS51186">
    <property type="entry name" value="GNAT"/>
    <property type="match status" value="1"/>
</dbReference>
<protein>
    <submittedName>
        <fullName evidence="2 3">N-acetyltransferase</fullName>
    </submittedName>
</protein>
<dbReference type="OrthoDB" id="9798081at2"/>
<dbReference type="Proteomes" id="UP000627155">
    <property type="component" value="Chromosome"/>
</dbReference>
<dbReference type="SUPFAM" id="SSF55729">
    <property type="entry name" value="Acyl-CoA N-acyltransferases (Nat)"/>
    <property type="match status" value="1"/>
</dbReference>
<dbReference type="PANTHER" id="PTHR43792">
    <property type="entry name" value="GNAT FAMILY, PUTATIVE (AFU_ORTHOLOGUE AFUA_3G00765)-RELATED-RELATED"/>
    <property type="match status" value="1"/>
</dbReference>
<accession>A0A2T4PQT6</accession>
<dbReference type="AlphaFoldDB" id="A0A2T4PQT6"/>
<dbReference type="GO" id="GO:0016747">
    <property type="term" value="F:acyltransferase activity, transferring groups other than amino-acyl groups"/>
    <property type="evidence" value="ECO:0007669"/>
    <property type="project" value="InterPro"/>
</dbReference>
<name>A0A2T4PQT6_9STAP</name>
<reference evidence="2 4" key="1">
    <citation type="journal article" date="2016" name="Front. Microbiol.">
        <title>Comprehensive Phylogenetic Analysis of Bovine Non-aureus Staphylococci Species Based on Whole-Genome Sequencing.</title>
        <authorList>
            <person name="Naushad S."/>
            <person name="Barkema H.W."/>
            <person name="Luby C."/>
            <person name="Condas L.A."/>
            <person name="Nobrega D.B."/>
            <person name="Carson D.A."/>
            <person name="De Buck J."/>
        </authorList>
    </citation>
    <scope>NUCLEOTIDE SEQUENCE [LARGE SCALE GENOMIC DNA]</scope>
    <source>
        <strain evidence="2 4">SNUC 2204</strain>
    </source>
</reference>
<dbReference type="RefSeq" id="WP_016913113.1">
    <property type="nucleotide sequence ID" value="NZ_CANQVP010000190.1"/>
</dbReference>
<evidence type="ECO:0000313" key="3">
    <source>
        <dbReference type="EMBL" id="QRO83998.1"/>
    </source>
</evidence>
<evidence type="ECO:0000313" key="4">
    <source>
        <dbReference type="Proteomes" id="UP000241209"/>
    </source>
</evidence>
<evidence type="ECO:0000313" key="5">
    <source>
        <dbReference type="Proteomes" id="UP000627155"/>
    </source>
</evidence>
<feature type="domain" description="N-acetyltransferase" evidence="1">
    <location>
        <begin position="18"/>
        <end position="179"/>
    </location>
</feature>
<dbReference type="Proteomes" id="UP000241209">
    <property type="component" value="Unassembled WGS sequence"/>
</dbReference>
<keyword evidence="5" id="KW-1185">Reference proteome</keyword>
<dbReference type="PANTHER" id="PTHR43792:SF1">
    <property type="entry name" value="N-ACETYLTRANSFERASE DOMAIN-CONTAINING PROTEIN"/>
    <property type="match status" value="1"/>
</dbReference>
<dbReference type="EMBL" id="PZFK01000031">
    <property type="protein sequence ID" value="PTI28288.1"/>
    <property type="molecule type" value="Genomic_DNA"/>
</dbReference>
<reference evidence="3 5" key="3">
    <citation type="submission" date="2021-02" db="EMBL/GenBank/DDBJ databases">
        <title>FDA dAtabase for Regulatory Grade micrObial Sequences (FDA-ARGOS): Supporting development and validation of Infectious Disease Dx tests.</title>
        <authorList>
            <person name="Sproer C."/>
            <person name="Gronow S."/>
            <person name="Severitt S."/>
            <person name="Schroder I."/>
            <person name="Tallon L."/>
            <person name="Sadzewicz L."/>
            <person name="Zhao X."/>
            <person name="Boylan J."/>
            <person name="Ott S."/>
            <person name="Bowen H."/>
            <person name="Vavikolanu K."/>
            <person name="Mehta A."/>
            <person name="Aluvathingal J."/>
            <person name="Nadendla S."/>
            <person name="Lowell S."/>
            <person name="Myers T."/>
            <person name="Yan Y."/>
            <person name="Sichtig H."/>
        </authorList>
    </citation>
    <scope>NUCLEOTIDE SEQUENCE [LARGE SCALE GENOMIC DNA]</scope>
    <source>
        <strain evidence="3 5">FDAARGOS_1207</strain>
    </source>
</reference>
<reference evidence="2" key="2">
    <citation type="submission" date="2018-03" db="EMBL/GenBank/DDBJ databases">
        <authorList>
            <person name="Keele B.F."/>
        </authorList>
    </citation>
    <scope>NUCLEOTIDE SEQUENCE</scope>
    <source>
        <strain evidence="2">SNUC 2204</strain>
    </source>
</reference>
<keyword evidence="2" id="KW-0808">Transferase</keyword>
<sequence length="188" mass="21387">MDLFVILGEHQTMETERLILRPVSLNDTASLYEYASNIENTSHVYPTHLSTEETKEVIANYYLKAPLGKYGIVLKEENKLIGTIDLRIEPAHKRGEIGYVLNLNYAGKGYMTEAGLQLLHLAFDKLKLNQVKALHSTINPKSGQVMKRLGMKKIGVMPKNRIHKEKIVDDAIYVMTNTEYEEMKKAAH</sequence>
<organism evidence="2 4">
    <name type="scientific">Mammaliicoccus vitulinus</name>
    <dbReference type="NCBI Taxonomy" id="71237"/>
    <lineage>
        <taxon>Bacteria</taxon>
        <taxon>Bacillati</taxon>
        <taxon>Bacillota</taxon>
        <taxon>Bacilli</taxon>
        <taxon>Bacillales</taxon>
        <taxon>Staphylococcaceae</taxon>
        <taxon>Mammaliicoccus</taxon>
    </lineage>
</organism>
<dbReference type="InterPro" id="IPR000182">
    <property type="entry name" value="GNAT_dom"/>
</dbReference>
<evidence type="ECO:0000259" key="1">
    <source>
        <dbReference type="PROSITE" id="PS51186"/>
    </source>
</evidence>
<dbReference type="InterPro" id="IPR051531">
    <property type="entry name" value="N-acetyltransferase"/>
</dbReference>